<sequence length="93" mass="9825">MHPDQSTPSGHRYSASDSQASRPQPPEADQDDDAIDPEDDAAPAAQEVDEGARVAEAGNAYVGREMDDSLKSSPRVEDGDEAVDEDPTTPGDD</sequence>
<reference evidence="2 3" key="1">
    <citation type="submission" date="2016-11" db="EMBL/GenBank/DDBJ databases">
        <title>Study of marine rhodopsin-containing bacteria.</title>
        <authorList>
            <person name="Yoshizawa S."/>
            <person name="Kumagai Y."/>
            <person name="Kogure K."/>
        </authorList>
    </citation>
    <scope>NUCLEOTIDE SEQUENCE [LARGE SCALE GENOMIC DNA]</scope>
    <source>
        <strain evidence="2 3">SAORIC-28</strain>
    </source>
</reference>
<dbReference type="RefSeq" id="WP_095509911.1">
    <property type="nucleotide sequence ID" value="NZ_MQWD01000001.1"/>
</dbReference>
<accession>A0A271IYH1</accession>
<proteinExistence type="predicted"/>
<name>A0A271IYH1_9BACT</name>
<feature type="compositionally biased region" description="Polar residues" evidence="1">
    <location>
        <begin position="1"/>
        <end position="22"/>
    </location>
</feature>
<comment type="caution">
    <text evidence="2">The sequence shown here is derived from an EMBL/GenBank/DDBJ whole genome shotgun (WGS) entry which is preliminary data.</text>
</comment>
<feature type="region of interest" description="Disordered" evidence="1">
    <location>
        <begin position="1"/>
        <end position="93"/>
    </location>
</feature>
<feature type="compositionally biased region" description="Basic and acidic residues" evidence="1">
    <location>
        <begin position="64"/>
        <end position="77"/>
    </location>
</feature>
<dbReference type="Proteomes" id="UP000216339">
    <property type="component" value="Unassembled WGS sequence"/>
</dbReference>
<feature type="compositionally biased region" description="Acidic residues" evidence="1">
    <location>
        <begin position="78"/>
        <end position="93"/>
    </location>
</feature>
<evidence type="ECO:0000256" key="1">
    <source>
        <dbReference type="SAM" id="MobiDB-lite"/>
    </source>
</evidence>
<dbReference type="AlphaFoldDB" id="A0A271IYH1"/>
<evidence type="ECO:0000313" key="2">
    <source>
        <dbReference type="EMBL" id="PAP76263.1"/>
    </source>
</evidence>
<gene>
    <name evidence="2" type="ORF">BSZ37_07295</name>
</gene>
<keyword evidence="3" id="KW-1185">Reference proteome</keyword>
<dbReference type="EMBL" id="MQWD01000001">
    <property type="protein sequence ID" value="PAP76263.1"/>
    <property type="molecule type" value="Genomic_DNA"/>
</dbReference>
<dbReference type="OrthoDB" id="1525239at2"/>
<evidence type="ECO:0000313" key="3">
    <source>
        <dbReference type="Proteomes" id="UP000216339"/>
    </source>
</evidence>
<feature type="compositionally biased region" description="Acidic residues" evidence="1">
    <location>
        <begin position="28"/>
        <end position="41"/>
    </location>
</feature>
<protein>
    <submittedName>
        <fullName evidence="2">Uncharacterized protein</fullName>
    </submittedName>
</protein>
<organism evidence="2 3">
    <name type="scientific">Rubrivirga marina</name>
    <dbReference type="NCBI Taxonomy" id="1196024"/>
    <lineage>
        <taxon>Bacteria</taxon>
        <taxon>Pseudomonadati</taxon>
        <taxon>Rhodothermota</taxon>
        <taxon>Rhodothermia</taxon>
        <taxon>Rhodothermales</taxon>
        <taxon>Rubricoccaceae</taxon>
        <taxon>Rubrivirga</taxon>
    </lineage>
</organism>